<evidence type="ECO:0000313" key="2">
    <source>
        <dbReference type="EMBL" id="SFN54087.1"/>
    </source>
</evidence>
<keyword evidence="3" id="KW-1185">Reference proteome</keyword>
<dbReference type="Pfam" id="PF18754">
    <property type="entry name" value="Nmad3"/>
    <property type="match status" value="1"/>
</dbReference>
<dbReference type="AlphaFoldDB" id="A0A1I4ZV99"/>
<proteinExistence type="predicted"/>
<dbReference type="STRING" id="578942.SAMN05216289_12929"/>
<dbReference type="RefSeq" id="WP_139225069.1">
    <property type="nucleotide sequence ID" value="NZ_FOVF01000029.1"/>
</dbReference>
<protein>
    <recommendedName>
        <fullName evidence="1">Nucleotide modification associated domain-containing protein</fullName>
    </recommendedName>
</protein>
<evidence type="ECO:0000259" key="1">
    <source>
        <dbReference type="Pfam" id="PF18754"/>
    </source>
</evidence>
<evidence type="ECO:0000313" key="3">
    <source>
        <dbReference type="Proteomes" id="UP000198575"/>
    </source>
</evidence>
<sequence>MNGLLVRVGADQSEGGGHWNGPVDSLSSEFVYVSIPESGDFRDGLNTPYAGLREKLDAFGARLPAHLVDRQMHLDPDFAHLSYGDQGQKGKQIRETLKSGDLIAFYSGLRDTRRPNGLVYALIGLLVVDGIIDGADVPSNRWHENAHTRRVPSADASDIIVRARQGVSGRLQRCIPIGDYRDRAYRVWPDLQEAWGGLSVRDGYLQRSARPPSFHDAGRFYKWFLSRNVDLVQRNN</sequence>
<dbReference type="Proteomes" id="UP000198575">
    <property type="component" value="Unassembled WGS sequence"/>
</dbReference>
<organism evidence="2 3">
    <name type="scientific">Dokdonella immobilis</name>
    <dbReference type="NCBI Taxonomy" id="578942"/>
    <lineage>
        <taxon>Bacteria</taxon>
        <taxon>Pseudomonadati</taxon>
        <taxon>Pseudomonadota</taxon>
        <taxon>Gammaproteobacteria</taxon>
        <taxon>Lysobacterales</taxon>
        <taxon>Rhodanobacteraceae</taxon>
        <taxon>Dokdonella</taxon>
    </lineage>
</organism>
<dbReference type="EMBL" id="FOVF01000029">
    <property type="protein sequence ID" value="SFN54087.1"/>
    <property type="molecule type" value="Genomic_DNA"/>
</dbReference>
<name>A0A1I4ZV99_9GAMM</name>
<gene>
    <name evidence="2" type="ORF">SAMN05216289_12929</name>
</gene>
<dbReference type="InterPro" id="IPR041135">
    <property type="entry name" value="Nmad3"/>
</dbReference>
<dbReference type="OrthoDB" id="7107815at2"/>
<feature type="domain" description="Nucleotide modification associated" evidence="1">
    <location>
        <begin position="4"/>
        <end position="188"/>
    </location>
</feature>
<reference evidence="2 3" key="1">
    <citation type="submission" date="2016-10" db="EMBL/GenBank/DDBJ databases">
        <authorList>
            <person name="de Groot N.N."/>
        </authorList>
    </citation>
    <scope>NUCLEOTIDE SEQUENCE [LARGE SCALE GENOMIC DNA]</scope>
    <source>
        <strain evidence="2 3">CGMCC 1.7659</strain>
    </source>
</reference>
<accession>A0A1I4ZV99</accession>